<evidence type="ECO:0000313" key="7">
    <source>
        <dbReference type="Proteomes" id="UP001474181"/>
    </source>
</evidence>
<dbReference type="SUPFAM" id="SSF51735">
    <property type="entry name" value="NAD(P)-binding Rossmann-fold domains"/>
    <property type="match status" value="1"/>
</dbReference>
<accession>A0ABV1WZW9</accession>
<dbReference type="GO" id="GO:0047936">
    <property type="term" value="F:glucose 1-dehydrogenase [NAD(P)+] activity"/>
    <property type="evidence" value="ECO:0007669"/>
    <property type="project" value="UniProtKB-EC"/>
</dbReference>
<evidence type="ECO:0000256" key="5">
    <source>
        <dbReference type="ARBA" id="ARBA00023221"/>
    </source>
</evidence>
<keyword evidence="4" id="KW-0443">Lipid metabolism</keyword>
<dbReference type="PANTHER" id="PTHR43180:SF28">
    <property type="entry name" value="NAD(P)-BINDING ROSSMANN-FOLD SUPERFAMILY PROTEIN"/>
    <property type="match status" value="1"/>
</dbReference>
<evidence type="ECO:0000313" key="6">
    <source>
        <dbReference type="EMBL" id="MER7182312.1"/>
    </source>
</evidence>
<evidence type="ECO:0000256" key="1">
    <source>
        <dbReference type="ARBA" id="ARBA00006484"/>
    </source>
</evidence>
<evidence type="ECO:0000256" key="3">
    <source>
        <dbReference type="ARBA" id="ARBA00023027"/>
    </source>
</evidence>
<dbReference type="Gene3D" id="3.40.50.720">
    <property type="entry name" value="NAD(P)-binding Rossmann-like Domain"/>
    <property type="match status" value="1"/>
</dbReference>
<keyword evidence="2 6" id="KW-0560">Oxidoreductase</keyword>
<sequence length="272" mass="26822">MTRLSGKVAVITGAASGIGASAAQRFAAEGATVVVADVDETSGKQVAAEIGGTFIRCDVTVESDIEALVAAAVDGHGGLDVFYGNAGVTGIQGPITGLDASAFDRTVAVNLRSIALGMKHACRAMQTQGKGGSIISTTSVAALQGGLGPHVYSACKAAIVGLTRSVAVEQAPFGIRVNAIAPGGTVTNLFASGEGLEGEAAAHLTAAIAEKLAHGQPIRRAGMPADIAAAAAYLASDDAAFVTAQVIVVDGGLTGAFSAGNLPDPNEQPAAE</sequence>
<comment type="caution">
    <text evidence="6">The sequence shown here is derived from an EMBL/GenBank/DDBJ whole genome shotgun (WGS) entry which is preliminary data.</text>
</comment>
<dbReference type="Proteomes" id="UP001474181">
    <property type="component" value="Unassembled WGS sequence"/>
</dbReference>
<dbReference type="PANTHER" id="PTHR43180">
    <property type="entry name" value="3-OXOACYL-(ACYL-CARRIER-PROTEIN) REDUCTASE (AFU_ORTHOLOGUE AFUA_6G11210)"/>
    <property type="match status" value="1"/>
</dbReference>
<dbReference type="PRINTS" id="PR00081">
    <property type="entry name" value="GDHRDH"/>
</dbReference>
<keyword evidence="5" id="KW-0753">Steroid metabolism</keyword>
<protein>
    <submittedName>
        <fullName evidence="6">Glucose 1-dehydrogenase</fullName>
        <ecNumber evidence="6">1.1.1.47</ecNumber>
    </submittedName>
</protein>
<dbReference type="InterPro" id="IPR002347">
    <property type="entry name" value="SDR_fam"/>
</dbReference>
<keyword evidence="3" id="KW-0520">NAD</keyword>
<evidence type="ECO:0000256" key="2">
    <source>
        <dbReference type="ARBA" id="ARBA00023002"/>
    </source>
</evidence>
<evidence type="ECO:0000256" key="4">
    <source>
        <dbReference type="ARBA" id="ARBA00023098"/>
    </source>
</evidence>
<dbReference type="InterPro" id="IPR036291">
    <property type="entry name" value="NAD(P)-bd_dom_sf"/>
</dbReference>
<dbReference type="EC" id="1.1.1.47" evidence="6"/>
<dbReference type="NCBIfam" id="NF005559">
    <property type="entry name" value="PRK07231.1"/>
    <property type="match status" value="1"/>
</dbReference>
<reference evidence="6 7" key="1">
    <citation type="submission" date="2024-06" db="EMBL/GenBank/DDBJ databases">
        <title>The Natural Products Discovery Center: Release of the First 8490 Sequenced Strains for Exploring Actinobacteria Biosynthetic Diversity.</title>
        <authorList>
            <person name="Kalkreuter E."/>
            <person name="Kautsar S.A."/>
            <person name="Yang D."/>
            <person name="Bader C.D."/>
            <person name="Teijaro C.N."/>
            <person name="Fluegel L."/>
            <person name="Davis C.M."/>
            <person name="Simpson J.R."/>
            <person name="Lauterbach L."/>
            <person name="Steele A.D."/>
            <person name="Gui C."/>
            <person name="Meng S."/>
            <person name="Li G."/>
            <person name="Viehrig K."/>
            <person name="Ye F."/>
            <person name="Su P."/>
            <person name="Kiefer A.F."/>
            <person name="Nichols A."/>
            <person name="Cepeda A.J."/>
            <person name="Yan W."/>
            <person name="Fan B."/>
            <person name="Jiang Y."/>
            <person name="Adhikari A."/>
            <person name="Zheng C.-J."/>
            <person name="Schuster L."/>
            <person name="Cowan T.M."/>
            <person name="Smanski M.J."/>
            <person name="Chevrette M.G."/>
            <person name="De Carvalho L.P.S."/>
            <person name="Shen B."/>
        </authorList>
    </citation>
    <scope>NUCLEOTIDE SEQUENCE [LARGE SCALE GENOMIC DNA]</scope>
    <source>
        <strain evidence="6 7">NPDC000234</strain>
    </source>
</reference>
<name>A0ABV1WZW9_9ACTN</name>
<dbReference type="Pfam" id="PF13561">
    <property type="entry name" value="adh_short_C2"/>
    <property type="match status" value="1"/>
</dbReference>
<dbReference type="EMBL" id="JBEPEK010000168">
    <property type="protein sequence ID" value="MER7182312.1"/>
    <property type="molecule type" value="Genomic_DNA"/>
</dbReference>
<organism evidence="6 7">
    <name type="scientific">Streptomyces hyaluromycini</name>
    <dbReference type="NCBI Taxonomy" id="1377993"/>
    <lineage>
        <taxon>Bacteria</taxon>
        <taxon>Bacillati</taxon>
        <taxon>Actinomycetota</taxon>
        <taxon>Actinomycetes</taxon>
        <taxon>Kitasatosporales</taxon>
        <taxon>Streptomycetaceae</taxon>
        <taxon>Streptomyces</taxon>
    </lineage>
</organism>
<dbReference type="RefSeq" id="WP_350783401.1">
    <property type="nucleotide sequence ID" value="NZ_JBEPEK010000168.1"/>
</dbReference>
<keyword evidence="7" id="KW-1185">Reference proteome</keyword>
<gene>
    <name evidence="6" type="ORF">ABT404_22980</name>
</gene>
<dbReference type="PRINTS" id="PR00080">
    <property type="entry name" value="SDRFAMILY"/>
</dbReference>
<proteinExistence type="inferred from homology"/>
<comment type="similarity">
    <text evidence="1">Belongs to the short-chain dehydrogenases/reductases (SDR) family.</text>
</comment>